<keyword evidence="3" id="KW-1185">Reference proteome</keyword>
<dbReference type="EMBL" id="QEFB01000001">
    <property type="protein sequence ID" value="PWC08390.1"/>
    <property type="molecule type" value="Genomic_DNA"/>
</dbReference>
<feature type="transmembrane region" description="Helical" evidence="1">
    <location>
        <begin position="203"/>
        <end position="225"/>
    </location>
</feature>
<feature type="transmembrane region" description="Helical" evidence="1">
    <location>
        <begin position="24"/>
        <end position="48"/>
    </location>
</feature>
<keyword evidence="1" id="KW-0812">Transmembrane</keyword>
<accession>A0A2U1THR8</accession>
<feature type="transmembrane region" description="Helical" evidence="1">
    <location>
        <begin position="486"/>
        <end position="508"/>
    </location>
</feature>
<dbReference type="Proteomes" id="UP000244962">
    <property type="component" value="Unassembled WGS sequence"/>
</dbReference>
<evidence type="ECO:0000256" key="1">
    <source>
        <dbReference type="SAM" id="Phobius"/>
    </source>
</evidence>
<dbReference type="RefSeq" id="WP_108962153.1">
    <property type="nucleotide sequence ID" value="NZ_QEFB01000001.1"/>
</dbReference>
<keyword evidence="1" id="KW-0472">Membrane</keyword>
<proteinExistence type="predicted"/>
<comment type="caution">
    <text evidence="2">The sequence shown here is derived from an EMBL/GenBank/DDBJ whole genome shotgun (WGS) entry which is preliminary data.</text>
</comment>
<feature type="transmembrane region" description="Helical" evidence="1">
    <location>
        <begin position="376"/>
        <end position="398"/>
    </location>
</feature>
<reference evidence="3" key="1">
    <citation type="submission" date="2018-04" db="EMBL/GenBank/DDBJ databases">
        <authorList>
            <person name="Liu S."/>
            <person name="Wang Z."/>
            <person name="Li J."/>
        </authorList>
    </citation>
    <scope>NUCLEOTIDE SEQUENCE [LARGE SCALE GENOMIC DNA]</scope>
    <source>
        <strain evidence="3">622</strain>
    </source>
</reference>
<feature type="transmembrane region" description="Helical" evidence="1">
    <location>
        <begin position="101"/>
        <end position="123"/>
    </location>
</feature>
<feature type="transmembrane region" description="Helical" evidence="1">
    <location>
        <begin position="335"/>
        <end position="355"/>
    </location>
</feature>
<dbReference type="AlphaFoldDB" id="A0A2U1THR8"/>
<protein>
    <submittedName>
        <fullName evidence="2">Uncharacterized protein</fullName>
    </submittedName>
</protein>
<gene>
    <name evidence="2" type="ORF">DF223_03390</name>
</gene>
<feature type="transmembrane region" description="Helical" evidence="1">
    <location>
        <begin position="459"/>
        <end position="480"/>
    </location>
</feature>
<feature type="transmembrane region" description="Helical" evidence="1">
    <location>
        <begin position="404"/>
        <end position="424"/>
    </location>
</feature>
<evidence type="ECO:0000313" key="3">
    <source>
        <dbReference type="Proteomes" id="UP000244962"/>
    </source>
</evidence>
<feature type="transmembrane region" description="Helical" evidence="1">
    <location>
        <begin position="135"/>
        <end position="168"/>
    </location>
</feature>
<feature type="transmembrane region" description="Helical" evidence="1">
    <location>
        <begin position="175"/>
        <end position="197"/>
    </location>
</feature>
<organism evidence="2 3">
    <name type="scientific">Mycetocola zhujimingii</name>
    <dbReference type="NCBI Taxonomy" id="2079792"/>
    <lineage>
        <taxon>Bacteria</taxon>
        <taxon>Bacillati</taxon>
        <taxon>Actinomycetota</taxon>
        <taxon>Actinomycetes</taxon>
        <taxon>Micrococcales</taxon>
        <taxon>Microbacteriaceae</taxon>
        <taxon>Mycetocola</taxon>
    </lineage>
</organism>
<sequence length="527" mass="55174">MVAQLLRLRLQFLGNLFRQSPRRVIGTVVIAAAGFALLYLFGATLAALRSAPDELTRNTLVLLGSFVILGFILIPLIFGVEDDLDPRSFALFGVRDRSLSTGLLVAALVSVPSLILVLIVLVLSLTTAVSGSRGFLPVMLALLSAVLAVATCVIAARIATAAASLLLASRRSKELTGLIGIAVLVLLAPAVILLSSVNWGRDGAAVLGSAADVISWTPFGAVWSFPGDVAIGDGGAAILKFLIAAATVAGLWFVWDRLVAYMLVNPGRDVVTTSSAGMGWFDLMPARPSAAVAARSMTYWARDPRYLMSVVIIPIVPFVMMVPFLVVGVPIEPLALLPLPVMAIFLGWSVHNDLAFDSTAVWLHFASGVRGYADRLGRLFPVALIGVPLVVVGSMISIQFYGDWVVLPSMIGVSSALFLGGLGLSSFISARFPYPVALPGDSPFQQPQSSGASGGVSQAAGLLGSVLVATPAGVLAWLGFTDNASWHVLALWAGVGLGVLTLVLGVWAGGRVFDRRGPEIVAFAVSH</sequence>
<keyword evidence="1" id="KW-1133">Transmembrane helix</keyword>
<evidence type="ECO:0000313" key="2">
    <source>
        <dbReference type="EMBL" id="PWC08390.1"/>
    </source>
</evidence>
<feature type="transmembrane region" description="Helical" evidence="1">
    <location>
        <begin position="237"/>
        <end position="255"/>
    </location>
</feature>
<name>A0A2U1THR8_9MICO</name>
<feature type="transmembrane region" description="Helical" evidence="1">
    <location>
        <begin position="60"/>
        <end position="80"/>
    </location>
</feature>
<feature type="transmembrane region" description="Helical" evidence="1">
    <location>
        <begin position="306"/>
        <end position="329"/>
    </location>
</feature>